<proteinExistence type="predicted"/>
<feature type="region of interest" description="Disordered" evidence="8">
    <location>
        <begin position="277"/>
        <end position="313"/>
    </location>
</feature>
<keyword evidence="9" id="KW-0472">Membrane</keyword>
<evidence type="ECO:0000256" key="2">
    <source>
        <dbReference type="ARBA" id="ARBA00022527"/>
    </source>
</evidence>
<dbReference type="EC" id="2.7.11.1" evidence="1"/>
<dbReference type="AlphaFoldDB" id="A0A417Z326"/>
<feature type="transmembrane region" description="Helical" evidence="9">
    <location>
        <begin position="319"/>
        <end position="340"/>
    </location>
</feature>
<evidence type="ECO:0000256" key="8">
    <source>
        <dbReference type="SAM" id="MobiDB-lite"/>
    </source>
</evidence>
<dbReference type="PANTHER" id="PTHR43289:SF6">
    <property type="entry name" value="SERINE_THREONINE-PROTEIN KINASE NEKL-3"/>
    <property type="match status" value="1"/>
</dbReference>
<name>A0A417Z326_9MICO</name>
<keyword evidence="9" id="KW-0812">Transmembrane</keyword>
<evidence type="ECO:0000256" key="7">
    <source>
        <dbReference type="PROSITE-ProRule" id="PRU10141"/>
    </source>
</evidence>
<keyword evidence="5 11" id="KW-0418">Kinase</keyword>
<dbReference type="SUPFAM" id="SSF56112">
    <property type="entry name" value="Protein kinase-like (PK-like)"/>
    <property type="match status" value="1"/>
</dbReference>
<reference evidence="11 12" key="1">
    <citation type="submission" date="2018-08" db="EMBL/GenBank/DDBJ databases">
        <title>Whole genome sequence analysis of Dermacoccus abyssi bacteria isolated from Deep Mariana trench Micromonospora spp reveals genes involved in the environmental adaptation and production of secondary metabolites.</title>
        <authorList>
            <person name="Abdel-Mageed W.M."/>
            <person name="Lehri B."/>
            <person name="Nouioui I."/>
            <person name="Goodfellow I."/>
            <person name="Jaspars M."/>
            <person name="Karlyshev A."/>
        </authorList>
    </citation>
    <scope>NUCLEOTIDE SEQUENCE [LARGE SCALE GENOMIC DNA]</scope>
    <source>
        <strain evidence="11 12">MT1.1</strain>
    </source>
</reference>
<accession>A0A417Z326</accession>
<dbReference type="InterPro" id="IPR008271">
    <property type="entry name" value="Ser/Thr_kinase_AS"/>
</dbReference>
<dbReference type="EMBL" id="QWLM01000015">
    <property type="protein sequence ID" value="RHW44580.1"/>
    <property type="molecule type" value="Genomic_DNA"/>
</dbReference>
<keyword evidence="6 7" id="KW-0067">ATP-binding</keyword>
<feature type="domain" description="Protein kinase" evidence="10">
    <location>
        <begin position="11"/>
        <end position="273"/>
    </location>
</feature>
<keyword evidence="9" id="KW-1133">Transmembrane helix</keyword>
<keyword evidence="4 7" id="KW-0547">Nucleotide-binding</keyword>
<evidence type="ECO:0000256" key="3">
    <source>
        <dbReference type="ARBA" id="ARBA00022679"/>
    </source>
</evidence>
<dbReference type="InterPro" id="IPR000719">
    <property type="entry name" value="Prot_kinase_dom"/>
</dbReference>
<protein>
    <recommendedName>
        <fullName evidence="1">non-specific serine/threonine protein kinase</fullName>
        <ecNumber evidence="1">2.7.11.1</ecNumber>
    </recommendedName>
</protein>
<evidence type="ECO:0000256" key="4">
    <source>
        <dbReference type="ARBA" id="ARBA00022741"/>
    </source>
</evidence>
<organism evidence="11 12">
    <name type="scientific">Dermacoccus abyssi</name>
    <dbReference type="NCBI Taxonomy" id="322596"/>
    <lineage>
        <taxon>Bacteria</taxon>
        <taxon>Bacillati</taxon>
        <taxon>Actinomycetota</taxon>
        <taxon>Actinomycetes</taxon>
        <taxon>Micrococcales</taxon>
        <taxon>Dermacoccaceae</taxon>
        <taxon>Dermacoccus</taxon>
    </lineage>
</organism>
<feature type="binding site" evidence="7">
    <location>
        <position position="39"/>
    </location>
    <ligand>
        <name>ATP</name>
        <dbReference type="ChEBI" id="CHEBI:30616"/>
    </ligand>
</feature>
<dbReference type="PROSITE" id="PS00108">
    <property type="entry name" value="PROTEIN_KINASE_ST"/>
    <property type="match status" value="1"/>
</dbReference>
<evidence type="ECO:0000313" key="12">
    <source>
        <dbReference type="Proteomes" id="UP000285376"/>
    </source>
</evidence>
<dbReference type="Pfam" id="PF00069">
    <property type="entry name" value="Pkinase"/>
    <property type="match status" value="1"/>
</dbReference>
<evidence type="ECO:0000313" key="11">
    <source>
        <dbReference type="EMBL" id="RHW44580.1"/>
    </source>
</evidence>
<keyword evidence="3" id="KW-0808">Transferase</keyword>
<dbReference type="PROSITE" id="PS00107">
    <property type="entry name" value="PROTEIN_KINASE_ATP"/>
    <property type="match status" value="1"/>
</dbReference>
<dbReference type="PANTHER" id="PTHR43289">
    <property type="entry name" value="MITOGEN-ACTIVATED PROTEIN KINASE KINASE KINASE 20-RELATED"/>
    <property type="match status" value="1"/>
</dbReference>
<sequence>MSESWQLGSRYVLERRIGAGAMGQVWAGRDVDGRPLAFKLLRPEMADDPTVVARFLQERNLLVNLRSPHVIRVHDLVVEGPRLAIVMDYIGGPSLRGLLQQRGNLPPAEVASLGSRIAAGLAAVHGAGVLHRDLKPENVLLDETPNGLEPKLADFGIASLAVTATGHVGTANVIGTPQYLAPELGDGLPSGRASDLYALGITLYEMACGIVPFSSDSPVALLRMHADHAPGRPDGMPDELWHLVAALMAKNPGDRPDDASAVAAQLADMVPRFAGMPAPAPLHASPPTRLIGSALPTSGSTPETVSDDDDESTSHRRSIALGVGLVVGLCLVALVAWLLLRDTGSEQTKAKPSATTSSSTTRAQPTVVPLSSRLAGSEAEKNSATIDGRDFDDAVVARDLTPPTCTRPVRFTLDGEFTQMELLAGFNARPNPSGDTGTVVVRLDGDTKQTVNFSSEKAKALSLDVTGVRSLVLELRAQRCSPQDHQSIALAEGKLRRQ</sequence>
<dbReference type="SMART" id="SM00220">
    <property type="entry name" value="S_TKc"/>
    <property type="match status" value="1"/>
</dbReference>
<dbReference type="CDD" id="cd14014">
    <property type="entry name" value="STKc_PknB_like"/>
    <property type="match status" value="1"/>
</dbReference>
<comment type="caution">
    <text evidence="11">The sequence shown here is derived from an EMBL/GenBank/DDBJ whole genome shotgun (WGS) entry which is preliminary data.</text>
</comment>
<dbReference type="PROSITE" id="PS50011">
    <property type="entry name" value="PROTEIN_KINASE_DOM"/>
    <property type="match status" value="1"/>
</dbReference>
<dbReference type="InterPro" id="IPR011009">
    <property type="entry name" value="Kinase-like_dom_sf"/>
</dbReference>
<evidence type="ECO:0000256" key="5">
    <source>
        <dbReference type="ARBA" id="ARBA00022777"/>
    </source>
</evidence>
<feature type="region of interest" description="Disordered" evidence="8">
    <location>
        <begin position="345"/>
        <end position="386"/>
    </location>
</feature>
<dbReference type="GO" id="GO:0004674">
    <property type="term" value="F:protein serine/threonine kinase activity"/>
    <property type="evidence" value="ECO:0007669"/>
    <property type="project" value="UniProtKB-KW"/>
</dbReference>
<gene>
    <name evidence="11" type="ORF">D1832_11950</name>
</gene>
<evidence type="ECO:0000256" key="6">
    <source>
        <dbReference type="ARBA" id="ARBA00022840"/>
    </source>
</evidence>
<dbReference type="RefSeq" id="WP_118914299.1">
    <property type="nucleotide sequence ID" value="NZ_CBCRVH010000015.1"/>
</dbReference>
<keyword evidence="2 11" id="KW-0723">Serine/threonine-protein kinase</keyword>
<evidence type="ECO:0000256" key="1">
    <source>
        <dbReference type="ARBA" id="ARBA00012513"/>
    </source>
</evidence>
<evidence type="ECO:0000256" key="9">
    <source>
        <dbReference type="SAM" id="Phobius"/>
    </source>
</evidence>
<evidence type="ECO:0000259" key="10">
    <source>
        <dbReference type="PROSITE" id="PS50011"/>
    </source>
</evidence>
<dbReference type="Gene3D" id="3.30.200.20">
    <property type="entry name" value="Phosphorylase Kinase, domain 1"/>
    <property type="match status" value="1"/>
</dbReference>
<feature type="compositionally biased region" description="Low complexity" evidence="8">
    <location>
        <begin position="350"/>
        <end position="366"/>
    </location>
</feature>
<dbReference type="Proteomes" id="UP000285376">
    <property type="component" value="Unassembled WGS sequence"/>
</dbReference>
<dbReference type="Gene3D" id="1.10.510.10">
    <property type="entry name" value="Transferase(Phosphotransferase) domain 1"/>
    <property type="match status" value="1"/>
</dbReference>
<dbReference type="GO" id="GO:0005524">
    <property type="term" value="F:ATP binding"/>
    <property type="evidence" value="ECO:0007669"/>
    <property type="project" value="UniProtKB-UniRule"/>
</dbReference>
<dbReference type="InterPro" id="IPR017441">
    <property type="entry name" value="Protein_kinase_ATP_BS"/>
</dbReference>